<organism evidence="3 4">
    <name type="scientific">Acer saccharum</name>
    <name type="common">Sugar maple</name>
    <dbReference type="NCBI Taxonomy" id="4024"/>
    <lineage>
        <taxon>Eukaryota</taxon>
        <taxon>Viridiplantae</taxon>
        <taxon>Streptophyta</taxon>
        <taxon>Embryophyta</taxon>
        <taxon>Tracheophyta</taxon>
        <taxon>Spermatophyta</taxon>
        <taxon>Magnoliopsida</taxon>
        <taxon>eudicotyledons</taxon>
        <taxon>Gunneridae</taxon>
        <taxon>Pentapetalae</taxon>
        <taxon>rosids</taxon>
        <taxon>malvids</taxon>
        <taxon>Sapindales</taxon>
        <taxon>Sapindaceae</taxon>
        <taxon>Hippocastanoideae</taxon>
        <taxon>Acereae</taxon>
        <taxon>Acer</taxon>
    </lineage>
</organism>
<dbReference type="Proteomes" id="UP001168877">
    <property type="component" value="Unassembled WGS sequence"/>
</dbReference>
<dbReference type="Gene3D" id="3.40.640.10">
    <property type="entry name" value="Type I PLP-dependent aspartate aminotransferase-like (Major domain)"/>
    <property type="match status" value="1"/>
</dbReference>
<gene>
    <name evidence="3" type="ORF">LWI29_020640</name>
</gene>
<accession>A0AA39VJ49</accession>
<dbReference type="InterPro" id="IPR050478">
    <property type="entry name" value="Ethylene_sulfur-biosynth"/>
</dbReference>
<dbReference type="PANTHER" id="PTHR43795">
    <property type="entry name" value="BIFUNCTIONAL ASPARTATE AMINOTRANSFERASE AND GLUTAMATE/ASPARTATE-PREPHENATE AMINOTRANSFERASE-RELATED"/>
    <property type="match status" value="1"/>
</dbReference>
<dbReference type="SUPFAM" id="SSF53383">
    <property type="entry name" value="PLP-dependent transferases"/>
    <property type="match status" value="1"/>
</dbReference>
<protein>
    <recommendedName>
        <fullName evidence="2">Alliinase C-terminal domain-containing protein</fullName>
    </recommendedName>
</protein>
<dbReference type="PANTHER" id="PTHR43795:SF22">
    <property type="entry name" value="TRYPTOPHAN AMINOTRANSFERASE-RELATED PROTEIN 2"/>
    <property type="match status" value="1"/>
</dbReference>
<feature type="domain" description="Alliinase C-terminal" evidence="2">
    <location>
        <begin position="2"/>
        <end position="117"/>
    </location>
</feature>
<dbReference type="EMBL" id="JAUESC010000382">
    <property type="protein sequence ID" value="KAK0587289.1"/>
    <property type="molecule type" value="Genomic_DNA"/>
</dbReference>
<evidence type="ECO:0000259" key="2">
    <source>
        <dbReference type="Pfam" id="PF04864"/>
    </source>
</evidence>
<comment type="caution">
    <text evidence="3">The sequence shown here is derived from an EMBL/GenBank/DDBJ whole genome shotgun (WGS) entry which is preliminary data.</text>
</comment>
<sequence length="121" mass="13562">MGSSQLFQAALYALSTDDASKTISVDSAAPYHYAYPSTTNFLKSGYKWDEDAHSFRKDVTYIEIVTSPNNPDGFIRQSVVNRSEGILVHDLAFNWLRYTSISFPTDHDLMLFTVTKTKAGP</sequence>
<dbReference type="Pfam" id="PF04864">
    <property type="entry name" value="Alliinase_C"/>
    <property type="match status" value="1"/>
</dbReference>
<reference evidence="3" key="2">
    <citation type="submission" date="2023-06" db="EMBL/GenBank/DDBJ databases">
        <authorList>
            <person name="Swenson N.G."/>
            <person name="Wegrzyn J.L."/>
            <person name="Mcevoy S.L."/>
        </authorList>
    </citation>
    <scope>NUCLEOTIDE SEQUENCE</scope>
    <source>
        <strain evidence="3">NS2018</strain>
        <tissue evidence="3">Leaf</tissue>
    </source>
</reference>
<dbReference type="InterPro" id="IPR015421">
    <property type="entry name" value="PyrdxlP-dep_Trfase_major"/>
</dbReference>
<name>A0AA39VJ49_ACESA</name>
<dbReference type="InterPro" id="IPR006948">
    <property type="entry name" value="Alliinase_C"/>
</dbReference>
<dbReference type="GO" id="GO:0008483">
    <property type="term" value="F:transaminase activity"/>
    <property type="evidence" value="ECO:0007669"/>
    <property type="project" value="TreeGrafter"/>
</dbReference>
<keyword evidence="1" id="KW-0663">Pyridoxal phosphate</keyword>
<proteinExistence type="predicted"/>
<keyword evidence="4" id="KW-1185">Reference proteome</keyword>
<dbReference type="GO" id="GO:0016846">
    <property type="term" value="F:carbon-sulfur lyase activity"/>
    <property type="evidence" value="ECO:0007669"/>
    <property type="project" value="InterPro"/>
</dbReference>
<evidence type="ECO:0000313" key="4">
    <source>
        <dbReference type="Proteomes" id="UP001168877"/>
    </source>
</evidence>
<evidence type="ECO:0000313" key="3">
    <source>
        <dbReference type="EMBL" id="KAK0587289.1"/>
    </source>
</evidence>
<dbReference type="GO" id="GO:0006520">
    <property type="term" value="P:amino acid metabolic process"/>
    <property type="evidence" value="ECO:0007669"/>
    <property type="project" value="TreeGrafter"/>
</dbReference>
<evidence type="ECO:0000256" key="1">
    <source>
        <dbReference type="ARBA" id="ARBA00022898"/>
    </source>
</evidence>
<dbReference type="AlphaFoldDB" id="A0AA39VJ49"/>
<dbReference type="InterPro" id="IPR015424">
    <property type="entry name" value="PyrdxlP-dep_Trfase"/>
</dbReference>
<reference evidence="3" key="1">
    <citation type="journal article" date="2022" name="Plant J.">
        <title>Strategies of tolerance reflected in two North American maple genomes.</title>
        <authorList>
            <person name="McEvoy S.L."/>
            <person name="Sezen U.U."/>
            <person name="Trouern-Trend A."/>
            <person name="McMahon S.M."/>
            <person name="Schaberg P.G."/>
            <person name="Yang J."/>
            <person name="Wegrzyn J.L."/>
            <person name="Swenson N.G."/>
        </authorList>
    </citation>
    <scope>NUCLEOTIDE SEQUENCE</scope>
    <source>
        <strain evidence="3">NS2018</strain>
    </source>
</reference>